<protein>
    <submittedName>
        <fullName evidence="1">Gamma-glutamyl-gamma-aminobutyrate hydrolase family protein</fullName>
    </submittedName>
</protein>
<dbReference type="PROSITE" id="PS51273">
    <property type="entry name" value="GATASE_TYPE_1"/>
    <property type="match status" value="1"/>
</dbReference>
<dbReference type="Pfam" id="PF07722">
    <property type="entry name" value="Peptidase_C26"/>
    <property type="match status" value="1"/>
</dbReference>
<dbReference type="PANTHER" id="PTHR43235">
    <property type="entry name" value="GLUTAMINE AMIDOTRANSFERASE PB2B2.05-RELATED"/>
    <property type="match status" value="1"/>
</dbReference>
<dbReference type="CDD" id="cd01745">
    <property type="entry name" value="GATase1_2"/>
    <property type="match status" value="1"/>
</dbReference>
<gene>
    <name evidence="1" type="ORF">HYZ11_00325</name>
</gene>
<accession>A0A932HX43</accession>
<dbReference type="GO" id="GO:0016811">
    <property type="term" value="F:hydrolase activity, acting on carbon-nitrogen (but not peptide) bonds, in linear amides"/>
    <property type="evidence" value="ECO:0007669"/>
    <property type="project" value="InterPro"/>
</dbReference>
<dbReference type="Proteomes" id="UP000782312">
    <property type="component" value="Unassembled WGS sequence"/>
</dbReference>
<dbReference type="PANTHER" id="PTHR43235:SF1">
    <property type="entry name" value="GLUTAMINE AMIDOTRANSFERASE PB2B2.05-RELATED"/>
    <property type="match status" value="1"/>
</dbReference>
<dbReference type="InterPro" id="IPR044668">
    <property type="entry name" value="PuuD-like"/>
</dbReference>
<keyword evidence="1" id="KW-0378">Hydrolase</keyword>
<comment type="caution">
    <text evidence="1">The sequence shown here is derived from an EMBL/GenBank/DDBJ whole genome shotgun (WGS) entry which is preliminary data.</text>
</comment>
<dbReference type="EMBL" id="JACPUR010000001">
    <property type="protein sequence ID" value="MBI3126033.1"/>
    <property type="molecule type" value="Genomic_DNA"/>
</dbReference>
<dbReference type="SUPFAM" id="SSF52317">
    <property type="entry name" value="Class I glutamine amidotransferase-like"/>
    <property type="match status" value="1"/>
</dbReference>
<proteinExistence type="predicted"/>
<sequence>MATMWVFISQRQVVGPHGDTRDALENSYVEFLERNGVLPLPVPNALRDPASYLKASRPIDGVVLTGGNDVCPAEYGEKALRETDVSPARDRTERALLDLAVRRRIPVLAICRGMQFLNVYFGGRLVQDVSRQLRRKGHPPAKDHAVDFVEERMSRFLGRPEAEVNSYHNQAVIAEGVAPLLKPFAIEREEGIIEGLFHPALPIAGVQFHPERRPQEDPVSLCLIEAFRGRKLYWGKD</sequence>
<dbReference type="Gene3D" id="3.40.50.880">
    <property type="match status" value="1"/>
</dbReference>
<dbReference type="GO" id="GO:0005829">
    <property type="term" value="C:cytosol"/>
    <property type="evidence" value="ECO:0007669"/>
    <property type="project" value="TreeGrafter"/>
</dbReference>
<dbReference type="AlphaFoldDB" id="A0A932HX43"/>
<organism evidence="1 2">
    <name type="scientific">Tectimicrobiota bacterium</name>
    <dbReference type="NCBI Taxonomy" id="2528274"/>
    <lineage>
        <taxon>Bacteria</taxon>
        <taxon>Pseudomonadati</taxon>
        <taxon>Nitrospinota/Tectimicrobiota group</taxon>
        <taxon>Candidatus Tectimicrobiota</taxon>
    </lineage>
</organism>
<dbReference type="InterPro" id="IPR029062">
    <property type="entry name" value="Class_I_gatase-like"/>
</dbReference>
<reference evidence="1" key="1">
    <citation type="submission" date="2020-07" db="EMBL/GenBank/DDBJ databases">
        <title>Huge and variable diversity of episymbiotic CPR bacteria and DPANN archaea in groundwater ecosystems.</title>
        <authorList>
            <person name="He C.Y."/>
            <person name="Keren R."/>
            <person name="Whittaker M."/>
            <person name="Farag I.F."/>
            <person name="Doudna J."/>
            <person name="Cate J.H.D."/>
            <person name="Banfield J.F."/>
        </authorList>
    </citation>
    <scope>NUCLEOTIDE SEQUENCE</scope>
    <source>
        <strain evidence="1">NC_groundwater_763_Ag_S-0.2um_68_21</strain>
    </source>
</reference>
<evidence type="ECO:0000313" key="1">
    <source>
        <dbReference type="EMBL" id="MBI3126033.1"/>
    </source>
</evidence>
<evidence type="ECO:0000313" key="2">
    <source>
        <dbReference type="Proteomes" id="UP000782312"/>
    </source>
</evidence>
<name>A0A932HX43_UNCTE</name>
<dbReference type="InterPro" id="IPR011697">
    <property type="entry name" value="Peptidase_C26"/>
</dbReference>